<dbReference type="RefSeq" id="WP_082715619.1">
    <property type="nucleotide sequence ID" value="NZ_KQ959492.1"/>
</dbReference>
<dbReference type="OrthoDB" id="9804286at2"/>
<dbReference type="PANTHER" id="PTHR43267:SF1">
    <property type="entry name" value="TRNA THREONYLCARBAMOYLADENOSINE DEHYDRATASE"/>
    <property type="match status" value="1"/>
</dbReference>
<dbReference type="EMBL" id="LSCR01000012">
    <property type="protein sequence ID" value="KXB34721.1"/>
    <property type="molecule type" value="Genomic_DNA"/>
</dbReference>
<gene>
    <name evidence="3" type="ORF">HMPREF3192_00820</name>
</gene>
<feature type="domain" description="THIF-type NAD/FAD binding fold" evidence="2">
    <location>
        <begin position="38"/>
        <end position="302"/>
    </location>
</feature>
<feature type="region of interest" description="Disordered" evidence="1">
    <location>
        <begin position="236"/>
        <end position="277"/>
    </location>
</feature>
<sequence length="313" mass="34620">MSQLDKQLDKQLDTQHDAQRDEQQDKPDNPAFARLRLVLGDNALKTLNNSCVMVLGIGGVGSNCCEALARGGVGKFILLDRDVVELSNINRQAVAFHSTQGQRKVDVMKKIILDINPACEVQTVFAFLPKDVGSVLDTLPRPDYVVDAIDTISQKLALAQWCQTHQIRLISSMGGANKLDPTHFKFADIHKTTVCPVSKIMRKECRKRNIKHLQVLYSDEVPLPTLREDRQIEATLPQASQTTATQPELPQQAALSQMPQATPQSKPQPHPEKGSILGTMSYIPPIMGQMLAGKVMCDLCGIINNQTGHREEQ</sequence>
<dbReference type="InterPro" id="IPR000594">
    <property type="entry name" value="ThiF_NAD_FAD-bd"/>
</dbReference>
<dbReference type="GO" id="GO:0061503">
    <property type="term" value="F:tRNA threonylcarbamoyladenosine dehydratase"/>
    <property type="evidence" value="ECO:0007669"/>
    <property type="project" value="TreeGrafter"/>
</dbReference>
<dbReference type="PANTHER" id="PTHR43267">
    <property type="entry name" value="TRNA THREONYLCARBAMOYLADENOSINE DEHYDRATASE"/>
    <property type="match status" value="1"/>
</dbReference>
<dbReference type="SUPFAM" id="SSF69572">
    <property type="entry name" value="Activating enzymes of the ubiquitin-like proteins"/>
    <property type="match status" value="1"/>
</dbReference>
<comment type="caution">
    <text evidence="3">The sequence shown here is derived from an EMBL/GenBank/DDBJ whole genome shotgun (WGS) entry which is preliminary data.</text>
</comment>
<accession>A0A133XUV2</accession>
<dbReference type="InterPro" id="IPR045886">
    <property type="entry name" value="ThiF/MoeB/HesA"/>
</dbReference>
<evidence type="ECO:0000313" key="3">
    <source>
        <dbReference type="EMBL" id="KXB34721.1"/>
    </source>
</evidence>
<dbReference type="PATRIC" id="fig|1393034.3.peg.792"/>
<keyword evidence="4" id="KW-1185">Reference proteome</keyword>
<feature type="compositionally biased region" description="Polar residues" evidence="1">
    <location>
        <begin position="237"/>
        <end position="267"/>
    </location>
</feature>
<dbReference type="AlphaFoldDB" id="A0A133XUV2"/>
<evidence type="ECO:0000259" key="2">
    <source>
        <dbReference type="Pfam" id="PF00899"/>
    </source>
</evidence>
<evidence type="ECO:0000313" key="4">
    <source>
        <dbReference type="Proteomes" id="UP000070675"/>
    </source>
</evidence>
<dbReference type="GO" id="GO:0008641">
    <property type="term" value="F:ubiquitin-like modifier activating enzyme activity"/>
    <property type="evidence" value="ECO:0007669"/>
    <property type="project" value="InterPro"/>
</dbReference>
<dbReference type="Gene3D" id="3.40.50.720">
    <property type="entry name" value="NAD(P)-binding Rossmann-like Domain"/>
    <property type="match status" value="1"/>
</dbReference>
<reference evidence="4" key="1">
    <citation type="submission" date="2016-01" db="EMBL/GenBank/DDBJ databases">
        <authorList>
            <person name="Mitreva M."/>
            <person name="Pepin K.H."/>
            <person name="Mihindukulasuriya K.A."/>
            <person name="Fulton R."/>
            <person name="Fronick C."/>
            <person name="O'Laughlin M."/>
            <person name="Miner T."/>
            <person name="Herter B."/>
            <person name="Rosa B.A."/>
            <person name="Cordes M."/>
            <person name="Tomlinson C."/>
            <person name="Wollam A."/>
            <person name="Palsikar V.B."/>
            <person name="Mardis E.R."/>
            <person name="Wilson R.K."/>
        </authorList>
    </citation>
    <scope>NUCLEOTIDE SEQUENCE [LARGE SCALE GENOMIC DNA]</scope>
    <source>
        <strain evidence="4">DNF00019</strain>
    </source>
</reference>
<organism evidence="3 4">
    <name type="scientific">Atopobium deltae</name>
    <dbReference type="NCBI Taxonomy" id="1393034"/>
    <lineage>
        <taxon>Bacteria</taxon>
        <taxon>Bacillati</taxon>
        <taxon>Actinomycetota</taxon>
        <taxon>Coriobacteriia</taxon>
        <taxon>Coriobacteriales</taxon>
        <taxon>Atopobiaceae</taxon>
        <taxon>Atopobium</taxon>
    </lineage>
</organism>
<dbReference type="GO" id="GO:0061504">
    <property type="term" value="P:cyclic threonylcarbamoyladenosine biosynthetic process"/>
    <property type="evidence" value="ECO:0007669"/>
    <property type="project" value="TreeGrafter"/>
</dbReference>
<dbReference type="CDD" id="cd00755">
    <property type="entry name" value="YgdL_like"/>
    <property type="match status" value="1"/>
</dbReference>
<dbReference type="InterPro" id="IPR035985">
    <property type="entry name" value="Ubiquitin-activating_enz"/>
</dbReference>
<feature type="region of interest" description="Disordered" evidence="1">
    <location>
        <begin position="1"/>
        <end position="27"/>
    </location>
</feature>
<protein>
    <submittedName>
        <fullName evidence="3">ThiF family protein</fullName>
    </submittedName>
</protein>
<name>A0A133XUV2_9ACTN</name>
<evidence type="ECO:0000256" key="1">
    <source>
        <dbReference type="SAM" id="MobiDB-lite"/>
    </source>
</evidence>
<dbReference type="Pfam" id="PF00899">
    <property type="entry name" value="ThiF"/>
    <property type="match status" value="1"/>
</dbReference>
<dbReference type="Proteomes" id="UP000070675">
    <property type="component" value="Unassembled WGS sequence"/>
</dbReference>
<proteinExistence type="predicted"/>
<dbReference type="STRING" id="1393034.HMPREF3192_00820"/>